<dbReference type="PANTHER" id="PTHR43081:SF19">
    <property type="entry name" value="PH-SENSITIVE ADENYLATE CYCLASE RV1264"/>
    <property type="match status" value="1"/>
</dbReference>
<dbReference type="InterPro" id="IPR005158">
    <property type="entry name" value="BTAD"/>
</dbReference>
<dbReference type="Proteomes" id="UP000199144">
    <property type="component" value="Unassembled WGS sequence"/>
</dbReference>
<dbReference type="GO" id="GO:0035556">
    <property type="term" value="P:intracellular signal transduction"/>
    <property type="evidence" value="ECO:0007669"/>
    <property type="project" value="InterPro"/>
</dbReference>
<dbReference type="InterPro" id="IPR050697">
    <property type="entry name" value="Adenylyl/Guanylyl_Cyclase_3/4"/>
</dbReference>
<evidence type="ECO:0000313" key="3">
    <source>
        <dbReference type="Proteomes" id="UP000199144"/>
    </source>
</evidence>
<organism evidence="2 3">
    <name type="scientific">Shimia aestuarii</name>
    <dbReference type="NCBI Taxonomy" id="254406"/>
    <lineage>
        <taxon>Bacteria</taxon>
        <taxon>Pseudomonadati</taxon>
        <taxon>Pseudomonadota</taxon>
        <taxon>Alphaproteobacteria</taxon>
        <taxon>Rhodobacterales</taxon>
        <taxon>Roseobacteraceae</taxon>
    </lineage>
</organism>
<sequence>MFIDMVSYSQRIGEDEAATLEFMSACFDTLRILARRYQGKLVKTLGDGAMLLFDEAHNAIEYGVEFQRIVTKLQTAVADPYVFRVGVHKGAVLIHNGDAFGNTVNVAARLQSVAAPGRCVVSQIVYELAHDVIDLEFEALGAPALKNIRERIPVYGVVDPLLQRQFSERPAVPQIEVLKGAFIARGPALNHDVRLLLGYLALCPGHADSLERLAALLGGQGAAARVADAVLALEGDHGFLGRAVSQFGGLVALDPVALETDLDILLRDLRQNRVPELLLSDAEWPQRILAGFREAGPVFAGWRRVIRATWKRRLMHEMERLLERSSSSEDVHEDAADAMLLLEPGNEIAAEARIRVRIARGDQGGALAEFERLEQYLAETYGVAPGERIRALVSALVKKGGQSLLRPATSRPRRLLRIAVGGFEGNGQAVSEQLAAFRGDLIANLARFRDWSVIDSLVGDEGQTVIDYRVDGRSTGQGGAPTLALTLNEHASGRTLWAEAFTVSSDAWERSQREIIRRIAATIESYISADRLAIVLGARSDDVTSHDAWLRGDRALMRWTPEGAEEARAIFEGILEKDPDHTPSLYRLASISNVQHVIWPGRARRSAEDAEADRFASRAVDLDPMDARVQRTVAWTAAMNGAFARATMHMDLAVSLNPNSPTSLASCAMGFAWFGEQEKADAALTRCLSIAPLLPEWGWAYNAATYFVLGRLDEALEAAELGGDSIADTQGWIAAAHARRGDTSAAGAAFRRFVAMISPAWSGPEPVTFESAADWFAEAYPLRYEDDRTRLSEAIHTARRAA</sequence>
<dbReference type="STRING" id="254406.SAMN04488042_106101"/>
<gene>
    <name evidence="2" type="ORF">SAMN04488042_106101</name>
</gene>
<dbReference type="Pfam" id="PF00211">
    <property type="entry name" value="Guanylate_cyc"/>
    <property type="match status" value="1"/>
</dbReference>
<dbReference type="InterPro" id="IPR029787">
    <property type="entry name" value="Nucleotide_cyclase"/>
</dbReference>
<dbReference type="SUPFAM" id="SSF55073">
    <property type="entry name" value="Nucleotide cyclase"/>
    <property type="match status" value="1"/>
</dbReference>
<dbReference type="PROSITE" id="PS50125">
    <property type="entry name" value="GUANYLATE_CYCLASE_2"/>
    <property type="match status" value="1"/>
</dbReference>
<reference evidence="2 3" key="1">
    <citation type="submission" date="2016-10" db="EMBL/GenBank/DDBJ databases">
        <authorList>
            <person name="de Groot N.N."/>
        </authorList>
    </citation>
    <scope>NUCLEOTIDE SEQUENCE [LARGE SCALE GENOMIC DNA]</scope>
    <source>
        <strain evidence="2 3">DSM 15283</strain>
    </source>
</reference>
<dbReference type="InterPro" id="IPR001054">
    <property type="entry name" value="A/G_cyclase"/>
</dbReference>
<dbReference type="Pfam" id="PF03704">
    <property type="entry name" value="BTAD"/>
    <property type="match status" value="1"/>
</dbReference>
<dbReference type="Gene3D" id="1.25.40.10">
    <property type="entry name" value="Tetratricopeptide repeat domain"/>
    <property type="match status" value="2"/>
</dbReference>
<accession>A0A1I4PY46</accession>
<proteinExistence type="predicted"/>
<dbReference type="SUPFAM" id="SSF48452">
    <property type="entry name" value="TPR-like"/>
    <property type="match status" value="1"/>
</dbReference>
<dbReference type="GO" id="GO:0004016">
    <property type="term" value="F:adenylate cyclase activity"/>
    <property type="evidence" value="ECO:0007669"/>
    <property type="project" value="UniProtKB-ARBA"/>
</dbReference>
<dbReference type="AlphaFoldDB" id="A0A1I4PY46"/>
<evidence type="ECO:0000259" key="1">
    <source>
        <dbReference type="PROSITE" id="PS50125"/>
    </source>
</evidence>
<evidence type="ECO:0000313" key="2">
    <source>
        <dbReference type="EMBL" id="SFM32748.1"/>
    </source>
</evidence>
<dbReference type="EMBL" id="FOTQ01000006">
    <property type="protein sequence ID" value="SFM32748.1"/>
    <property type="molecule type" value="Genomic_DNA"/>
</dbReference>
<dbReference type="InterPro" id="IPR011990">
    <property type="entry name" value="TPR-like_helical_dom_sf"/>
</dbReference>
<dbReference type="SMART" id="SM01043">
    <property type="entry name" value="BTAD"/>
    <property type="match status" value="1"/>
</dbReference>
<dbReference type="PANTHER" id="PTHR43081">
    <property type="entry name" value="ADENYLATE CYCLASE, TERMINAL-DIFFERENTIATION SPECIFIC-RELATED"/>
    <property type="match status" value="1"/>
</dbReference>
<keyword evidence="3" id="KW-1185">Reference proteome</keyword>
<protein>
    <submittedName>
        <fullName evidence="2">Adenylate cyclase, class 3</fullName>
    </submittedName>
</protein>
<name>A0A1I4PY46_9RHOB</name>
<dbReference type="GO" id="GO:0006171">
    <property type="term" value="P:cAMP biosynthetic process"/>
    <property type="evidence" value="ECO:0007669"/>
    <property type="project" value="TreeGrafter"/>
</dbReference>
<dbReference type="Gene3D" id="3.30.70.1230">
    <property type="entry name" value="Nucleotide cyclase"/>
    <property type="match status" value="1"/>
</dbReference>
<dbReference type="CDD" id="cd07302">
    <property type="entry name" value="CHD"/>
    <property type="match status" value="1"/>
</dbReference>
<feature type="domain" description="Guanylate cyclase" evidence="1">
    <location>
        <begin position="1"/>
        <end position="111"/>
    </location>
</feature>